<dbReference type="EMBL" id="JACGWM010001990">
    <property type="protein sequence ID" value="KAL0284682.1"/>
    <property type="molecule type" value="Genomic_DNA"/>
</dbReference>
<sequence>MPRLDPKIAVHHLLVKKGARPIKQGQRTFRPELILLIEEEVNKLIEVDFHLRGEVSHVDFQHCPYKKEEWANSNATTGHEDLSFIDGSSGYNQIRMAPVDEELTAFRTPKGYIAIKLRLLG</sequence>
<dbReference type="Gene3D" id="3.10.10.10">
    <property type="entry name" value="HIV Type 1 Reverse Transcriptase, subunit A, domain 1"/>
    <property type="match status" value="1"/>
</dbReference>
<protein>
    <submittedName>
        <fullName evidence="1">Uncharacterized protein</fullName>
    </submittedName>
</protein>
<evidence type="ECO:0000313" key="1">
    <source>
        <dbReference type="EMBL" id="KAL0284682.1"/>
    </source>
</evidence>
<reference evidence="1" key="2">
    <citation type="journal article" date="2024" name="Plant">
        <title>Genomic evolution and insights into agronomic trait innovations of Sesamum species.</title>
        <authorList>
            <person name="Miao H."/>
            <person name="Wang L."/>
            <person name="Qu L."/>
            <person name="Liu H."/>
            <person name="Sun Y."/>
            <person name="Le M."/>
            <person name="Wang Q."/>
            <person name="Wei S."/>
            <person name="Zheng Y."/>
            <person name="Lin W."/>
            <person name="Duan Y."/>
            <person name="Cao H."/>
            <person name="Xiong S."/>
            <person name="Wang X."/>
            <person name="Wei L."/>
            <person name="Li C."/>
            <person name="Ma Q."/>
            <person name="Ju M."/>
            <person name="Zhao R."/>
            <person name="Li G."/>
            <person name="Mu C."/>
            <person name="Tian Q."/>
            <person name="Mei H."/>
            <person name="Zhang T."/>
            <person name="Gao T."/>
            <person name="Zhang H."/>
        </authorList>
    </citation>
    <scope>NUCLEOTIDE SEQUENCE</scope>
    <source>
        <strain evidence="1">KEN8</strain>
    </source>
</reference>
<comment type="caution">
    <text evidence="1">The sequence shown here is derived from an EMBL/GenBank/DDBJ whole genome shotgun (WGS) entry which is preliminary data.</text>
</comment>
<accession>A0AAW2IQR1</accession>
<dbReference type="InterPro" id="IPR043502">
    <property type="entry name" value="DNA/RNA_pol_sf"/>
</dbReference>
<proteinExistence type="predicted"/>
<gene>
    <name evidence="1" type="ORF">Scaly_2841500</name>
</gene>
<organism evidence="1">
    <name type="scientific">Sesamum calycinum</name>
    <dbReference type="NCBI Taxonomy" id="2727403"/>
    <lineage>
        <taxon>Eukaryota</taxon>
        <taxon>Viridiplantae</taxon>
        <taxon>Streptophyta</taxon>
        <taxon>Embryophyta</taxon>
        <taxon>Tracheophyta</taxon>
        <taxon>Spermatophyta</taxon>
        <taxon>Magnoliopsida</taxon>
        <taxon>eudicotyledons</taxon>
        <taxon>Gunneridae</taxon>
        <taxon>Pentapetalae</taxon>
        <taxon>asterids</taxon>
        <taxon>lamiids</taxon>
        <taxon>Lamiales</taxon>
        <taxon>Pedaliaceae</taxon>
        <taxon>Sesamum</taxon>
    </lineage>
</organism>
<name>A0AAW2IQR1_9LAMI</name>
<reference evidence="1" key="1">
    <citation type="submission" date="2020-06" db="EMBL/GenBank/DDBJ databases">
        <authorList>
            <person name="Li T."/>
            <person name="Hu X."/>
            <person name="Zhang T."/>
            <person name="Song X."/>
            <person name="Zhang H."/>
            <person name="Dai N."/>
            <person name="Sheng W."/>
            <person name="Hou X."/>
            <person name="Wei L."/>
        </authorList>
    </citation>
    <scope>NUCLEOTIDE SEQUENCE</scope>
    <source>
        <strain evidence="1">KEN8</strain>
        <tissue evidence="1">Leaf</tissue>
    </source>
</reference>
<dbReference type="SUPFAM" id="SSF56672">
    <property type="entry name" value="DNA/RNA polymerases"/>
    <property type="match status" value="1"/>
</dbReference>
<dbReference type="AlphaFoldDB" id="A0AAW2IQR1"/>